<comment type="caution">
    <text evidence="2">The sequence shown here is derived from an EMBL/GenBank/DDBJ whole genome shotgun (WGS) entry which is preliminary data.</text>
</comment>
<dbReference type="PANTHER" id="PTHR12751">
    <property type="entry name" value="PHOSPHATASE AND ACTIN REGULATOR PHACTR"/>
    <property type="match status" value="1"/>
</dbReference>
<feature type="compositionally biased region" description="Low complexity" evidence="1">
    <location>
        <begin position="632"/>
        <end position="665"/>
    </location>
</feature>
<dbReference type="AlphaFoldDB" id="N1JID3"/>
<dbReference type="HOGENOM" id="CLU_011525_0_0_1"/>
<evidence type="ECO:0000313" key="3">
    <source>
        <dbReference type="Proteomes" id="UP000015441"/>
    </source>
</evidence>
<evidence type="ECO:0000313" key="2">
    <source>
        <dbReference type="EMBL" id="CCU82654.1"/>
    </source>
</evidence>
<dbReference type="InParanoid" id="N1JID3"/>
<sequence>MAALLQTFPSQSTTITMLQAQSSSSSILQNSSQNKSNQHANNQTHAQRNSFHGMNTGIAFSNYRGSTSVATIAPYAFTSTPDLKIPGKSITNNFLPRHEKDSVTQMPSNIGDSGNRTRYPAEASLSTISNSSGSFAVNPPKQVNEIAVTKNMGELNPTSSSPQSVKPTPGRYRRGQNQRTESVNSQSSSVIQFNTNDSTLQPTVSFTEFNLQMPNFPEFITNTANEEKRPMRTKDVYDVKGNRRRSTSNIFFGESSSVISTGRPHSNCRLSTSGRPASAHSPNHSTSSSSATGRPEQTHERLRNEESLLSMRSNRLRNGSAKRYEPPNVAKSSTHFSSSSEKLREGLSTPGQPSIPPRASSTDAAKRALNPSPLSKPAAASHESAATKDSFASTVNAALQRPSNPTYAQVTNCNSDSPAAAQLEALNERDGKKGKAFRLRRAFSFSSASELLKSSVETQTSGDAVGGLKVKDETNNEAMDAEQAKIAQQQEAGGIGSAIYSGQGNMFSGSTDNISISSTASSASIMIRKMGKGMKRSTRSLAGLFRPKSVCGVPVSNTRVNASEAQVSMVQVEAERETVKKSITTFHPDCTTGTEYVNSRKSIVGSERERAEVLSAVKKGILKRSGIGHNKSSTLSSLPSPSGGAQSPALKPNNESPSSTAPSTPSDERVSHRSAGSLPFVTSDYFTTPLRFHGLSKSHPGTPQSSAAKRNATFSPRIQFHDTWPSGEYDRRGEIVTCNRLTPILAQQIKEELNTFKMEMEVHETSKIYTHFF</sequence>
<name>N1JID3_BLUG1</name>
<gene>
    <name evidence="2" type="ORF">BGHDH14_bgh04576</name>
</gene>
<feature type="compositionally biased region" description="Basic and acidic residues" evidence="1">
    <location>
        <begin position="296"/>
        <end position="306"/>
    </location>
</feature>
<feature type="compositionally biased region" description="Low complexity" evidence="1">
    <location>
        <begin position="276"/>
        <end position="292"/>
    </location>
</feature>
<dbReference type="GO" id="GO:0030036">
    <property type="term" value="P:actin cytoskeleton organization"/>
    <property type="evidence" value="ECO:0007669"/>
    <property type="project" value="TreeGrafter"/>
</dbReference>
<dbReference type="EMBL" id="CAUH01006754">
    <property type="protein sequence ID" value="CCU82654.1"/>
    <property type="molecule type" value="Genomic_DNA"/>
</dbReference>
<feature type="compositionally biased region" description="Polar residues" evidence="1">
    <location>
        <begin position="156"/>
        <end position="166"/>
    </location>
</feature>
<dbReference type="GO" id="GO:0003779">
    <property type="term" value="F:actin binding"/>
    <property type="evidence" value="ECO:0007669"/>
    <property type="project" value="TreeGrafter"/>
</dbReference>
<protein>
    <recommendedName>
        <fullName evidence="4">Protein BNI4</fullName>
    </recommendedName>
</protein>
<dbReference type="OrthoDB" id="5563016at2759"/>
<proteinExistence type="predicted"/>
<keyword evidence="3" id="KW-1185">Reference proteome</keyword>
<evidence type="ECO:0008006" key="4">
    <source>
        <dbReference type="Google" id="ProtNLM"/>
    </source>
</evidence>
<feature type="region of interest" description="Disordered" evidence="1">
    <location>
        <begin position="625"/>
        <end position="674"/>
    </location>
</feature>
<organism evidence="2 3">
    <name type="scientific">Blumeria graminis f. sp. hordei (strain DH14)</name>
    <name type="common">Barley powdery mildew</name>
    <name type="synonym">Oidium monilioides f. sp. hordei</name>
    <dbReference type="NCBI Taxonomy" id="546991"/>
    <lineage>
        <taxon>Eukaryota</taxon>
        <taxon>Fungi</taxon>
        <taxon>Dikarya</taxon>
        <taxon>Ascomycota</taxon>
        <taxon>Pezizomycotina</taxon>
        <taxon>Leotiomycetes</taxon>
        <taxon>Erysiphales</taxon>
        <taxon>Erysiphaceae</taxon>
        <taxon>Blumeria</taxon>
        <taxon>Blumeria hordei</taxon>
    </lineage>
</organism>
<evidence type="ECO:0000256" key="1">
    <source>
        <dbReference type="SAM" id="MobiDB-lite"/>
    </source>
</evidence>
<dbReference type="STRING" id="546991.N1JID3"/>
<dbReference type="Proteomes" id="UP000015441">
    <property type="component" value="Unassembled WGS sequence"/>
</dbReference>
<feature type="compositionally biased region" description="Polar residues" evidence="1">
    <location>
        <begin position="177"/>
        <end position="189"/>
    </location>
</feature>
<reference evidence="2 3" key="1">
    <citation type="journal article" date="2010" name="Science">
        <title>Genome expansion and gene loss in powdery mildew fungi reveal tradeoffs in extreme parasitism.</title>
        <authorList>
            <person name="Spanu P.D."/>
            <person name="Abbott J.C."/>
            <person name="Amselem J."/>
            <person name="Burgis T.A."/>
            <person name="Soanes D.M."/>
            <person name="Stueber K."/>
            <person name="Ver Loren van Themaat E."/>
            <person name="Brown J.K.M."/>
            <person name="Butcher S.A."/>
            <person name="Gurr S.J."/>
            <person name="Lebrun M.-H."/>
            <person name="Ridout C.J."/>
            <person name="Schulze-Lefert P."/>
            <person name="Talbot N.J."/>
            <person name="Ahmadinejad N."/>
            <person name="Ametz C."/>
            <person name="Barton G.R."/>
            <person name="Benjdia M."/>
            <person name="Bidzinski P."/>
            <person name="Bindschedler L.V."/>
            <person name="Both M."/>
            <person name="Brewer M.T."/>
            <person name="Cadle-Davidson L."/>
            <person name="Cadle-Davidson M.M."/>
            <person name="Collemare J."/>
            <person name="Cramer R."/>
            <person name="Frenkel O."/>
            <person name="Godfrey D."/>
            <person name="Harriman J."/>
            <person name="Hoede C."/>
            <person name="King B.C."/>
            <person name="Klages S."/>
            <person name="Kleemann J."/>
            <person name="Knoll D."/>
            <person name="Koti P.S."/>
            <person name="Kreplak J."/>
            <person name="Lopez-Ruiz F.J."/>
            <person name="Lu X."/>
            <person name="Maekawa T."/>
            <person name="Mahanil S."/>
            <person name="Micali C."/>
            <person name="Milgroom M.G."/>
            <person name="Montana G."/>
            <person name="Noir S."/>
            <person name="O'Connell R.J."/>
            <person name="Oberhaensli S."/>
            <person name="Parlange F."/>
            <person name="Pedersen C."/>
            <person name="Quesneville H."/>
            <person name="Reinhardt R."/>
            <person name="Rott M."/>
            <person name="Sacristan S."/>
            <person name="Schmidt S.M."/>
            <person name="Schoen M."/>
            <person name="Skamnioti P."/>
            <person name="Sommer H."/>
            <person name="Stephens A."/>
            <person name="Takahara H."/>
            <person name="Thordal-Christensen H."/>
            <person name="Vigouroux M."/>
            <person name="Wessling R."/>
            <person name="Wicker T."/>
            <person name="Panstruga R."/>
        </authorList>
    </citation>
    <scope>NUCLEOTIDE SEQUENCE [LARGE SCALE GENOMIC DNA]</scope>
    <source>
        <strain evidence="2">DH14</strain>
    </source>
</reference>
<accession>N1JID3</accession>
<feature type="region of interest" description="Disordered" evidence="1">
    <location>
        <begin position="255"/>
        <end position="387"/>
    </location>
</feature>
<feature type="region of interest" description="Disordered" evidence="1">
    <location>
        <begin position="152"/>
        <end position="189"/>
    </location>
</feature>
<dbReference type="PANTHER" id="PTHR12751:SF18">
    <property type="entry name" value="PHOSPHATASE AND ACTIN REGULATOR 1"/>
    <property type="match status" value="1"/>
</dbReference>
<dbReference type="eggNOG" id="KOG4339">
    <property type="taxonomic scope" value="Eukaryota"/>
</dbReference>
<feature type="compositionally biased region" description="Polar residues" evidence="1">
    <location>
        <begin position="255"/>
        <end position="275"/>
    </location>
</feature>